<keyword evidence="3" id="KW-1185">Reference proteome</keyword>
<dbReference type="Proteomes" id="UP000218810">
    <property type="component" value="Unassembled WGS sequence"/>
</dbReference>
<keyword evidence="2" id="KW-0808">Transferase</keyword>
<proteinExistence type="predicted"/>
<dbReference type="InterPro" id="IPR011009">
    <property type="entry name" value="Kinase-like_dom_sf"/>
</dbReference>
<feature type="domain" description="Aminoglycoside phosphotransferase" evidence="1">
    <location>
        <begin position="62"/>
        <end position="296"/>
    </location>
</feature>
<dbReference type="PANTHER" id="PTHR47829">
    <property type="entry name" value="HYDROLASE, PUTATIVE (AFU_ORTHOLOGUE AFUA_1G12880)-RELATED"/>
    <property type="match status" value="1"/>
</dbReference>
<evidence type="ECO:0000313" key="3">
    <source>
        <dbReference type="Proteomes" id="UP000218810"/>
    </source>
</evidence>
<protein>
    <submittedName>
        <fullName evidence="2">Phosphotransferase family protein</fullName>
    </submittedName>
</protein>
<dbReference type="EMBL" id="NTGA01000021">
    <property type="protein sequence ID" value="PAY22682.1"/>
    <property type="molecule type" value="Genomic_DNA"/>
</dbReference>
<dbReference type="GO" id="GO:0016740">
    <property type="term" value="F:transferase activity"/>
    <property type="evidence" value="ECO:0007669"/>
    <property type="project" value="UniProtKB-KW"/>
</dbReference>
<evidence type="ECO:0000313" key="2">
    <source>
        <dbReference type="EMBL" id="PAY22682.1"/>
    </source>
</evidence>
<dbReference type="Gene3D" id="3.90.1200.10">
    <property type="match status" value="1"/>
</dbReference>
<dbReference type="InterPro" id="IPR041726">
    <property type="entry name" value="ACAD10_11_N"/>
</dbReference>
<dbReference type="RefSeq" id="WP_095718701.1">
    <property type="nucleotide sequence ID" value="NZ_NTGA01000021.1"/>
</dbReference>
<organism evidence="2 3">
    <name type="scientific">Dietzia natronolimnaea</name>
    <dbReference type="NCBI Taxonomy" id="161920"/>
    <lineage>
        <taxon>Bacteria</taxon>
        <taxon>Bacillati</taxon>
        <taxon>Actinomycetota</taxon>
        <taxon>Actinomycetes</taxon>
        <taxon>Mycobacteriales</taxon>
        <taxon>Dietziaceae</taxon>
        <taxon>Dietzia</taxon>
    </lineage>
</organism>
<dbReference type="InterPro" id="IPR002575">
    <property type="entry name" value="Aminoglycoside_PTrfase"/>
</dbReference>
<accession>A0A2A2WNB9</accession>
<dbReference type="CDD" id="cd05154">
    <property type="entry name" value="ACAD10_11_N-like"/>
    <property type="match status" value="1"/>
</dbReference>
<evidence type="ECO:0000259" key="1">
    <source>
        <dbReference type="Pfam" id="PF01636"/>
    </source>
</evidence>
<dbReference type="AlphaFoldDB" id="A0A2A2WNB9"/>
<dbReference type="PANTHER" id="PTHR47829:SF1">
    <property type="entry name" value="HAD FAMILY PHOSPHATASE"/>
    <property type="match status" value="1"/>
</dbReference>
<dbReference type="InterPro" id="IPR052898">
    <property type="entry name" value="ACAD10-like"/>
</dbReference>
<gene>
    <name evidence="2" type="ORF">CEY15_12405</name>
</gene>
<comment type="caution">
    <text evidence="2">The sequence shown here is derived from an EMBL/GenBank/DDBJ whole genome shotgun (WGS) entry which is preliminary data.</text>
</comment>
<dbReference type="SUPFAM" id="SSF56112">
    <property type="entry name" value="Protein kinase-like (PK-like)"/>
    <property type="match status" value="1"/>
</dbReference>
<dbReference type="Gene3D" id="3.30.200.20">
    <property type="entry name" value="Phosphorylase Kinase, domain 1"/>
    <property type="match status" value="1"/>
</dbReference>
<dbReference type="Pfam" id="PF01636">
    <property type="entry name" value="APH"/>
    <property type="match status" value="1"/>
</dbReference>
<sequence>MSRPHGAAPLSRRIPGAGAVRDEDVFDVEAVAAWLRSVTPEDPTVLAGVDLGDDDEPVLPEVSQFSGGASNLTYVLRYPGVDLVLRRPPPGTKARGAHDMKREYRVQTALRPVYPLVPRMVGFCGDQSVIGSDFYVMERLEGTILRKDIPRELRADRATIRRLSERAVDALVDLHAVDVRAAGLDDLDRGEGYVRRQVEGWSARYRRARTPDVPDFTPVMKWLSANQPEDVGHCLVHNDFRFDNLVLDPGDLTRVIGVLDWEMATVGDPLMDLGGALAYWVEDGDGPVFKAFRRQPTHTRGMLTRWEVVERYAERSGLEISRDDWRFYEVFGLFRLAVIAQQINHRYFHGQTTNPAFRAFRPAVGFLEQRCLRIIRTGEGRLTPARLGPRDVIPEALAVPRVVVPLLKGGVHDTRQKIGEILGGLPGAGKRT</sequence>
<name>A0A2A2WNB9_9ACTN</name>
<reference evidence="3" key="1">
    <citation type="submission" date="2017-09" db="EMBL/GenBank/DDBJ databases">
        <authorList>
            <person name="Zhang Y."/>
            <person name="Huang X."/>
            <person name="Liu J."/>
            <person name="Lu L."/>
            <person name="Peng K."/>
        </authorList>
    </citation>
    <scope>NUCLEOTIDE SEQUENCE [LARGE SCALE GENOMIC DNA]</scope>
    <source>
        <strain evidence="3">S-XJ-1</strain>
    </source>
</reference>
<dbReference type="OrthoDB" id="3806873at2"/>